<feature type="region of interest" description="Disordered" evidence="1">
    <location>
        <begin position="1"/>
        <end position="58"/>
    </location>
</feature>
<sequence>MTTKAETVATTGATSLVSSTTRAASTTLDSTTASTASAPTTKNIQTTRDASTKSMANTDTITTTAPASTSSAVPLNTTAQTTQGQNSDSNNTATTVGEFPTANPTDGSSINTSEFSTTAGSTAPVNVNGNSTGNPNTTTEAGGTEQTVVIIVVVSIILVFMLCTCFCLFLLSDWSCTQPKASAGKRRGCSCNCFRCFSRQDFRDTSAFFPSKSESHEALEMEMTRVTEVGSYNNTSTLHWSTGNQHSFHRTGDPGIRRNPLRGVIDMLPDASRSKKYSEAINLDIFQQGEDETGRDSPTGDEVSETSNHTMVTEVSIHNERSSQRSSNSDQVAGGGQQELAAEQTVPKRSQGRKRGVYMSESDVSDDSKNRSYSQSVQEAMRTFDSTALAQYHEEEEQKDQMMTTEL</sequence>
<protein>
    <submittedName>
        <fullName evidence="3">Uncharacterized protein</fullName>
    </submittedName>
</protein>
<dbReference type="AlphaFoldDB" id="C3YH18"/>
<dbReference type="InParanoid" id="C3YH18"/>
<organism>
    <name type="scientific">Branchiostoma floridae</name>
    <name type="common">Florida lancelet</name>
    <name type="synonym">Amphioxus</name>
    <dbReference type="NCBI Taxonomy" id="7739"/>
    <lineage>
        <taxon>Eukaryota</taxon>
        <taxon>Metazoa</taxon>
        <taxon>Chordata</taxon>
        <taxon>Cephalochordata</taxon>
        <taxon>Leptocardii</taxon>
        <taxon>Amphioxiformes</taxon>
        <taxon>Branchiostomatidae</taxon>
        <taxon>Branchiostoma</taxon>
    </lineage>
</organism>
<keyword evidence="2" id="KW-0812">Transmembrane</keyword>
<evidence type="ECO:0000313" key="3">
    <source>
        <dbReference type="EMBL" id="EEN60489.1"/>
    </source>
</evidence>
<feature type="compositionally biased region" description="Polar residues" evidence="1">
    <location>
        <begin position="371"/>
        <end position="389"/>
    </location>
</feature>
<feature type="compositionally biased region" description="Polar residues" evidence="1">
    <location>
        <begin position="42"/>
        <end position="53"/>
    </location>
</feature>
<keyword evidence="2" id="KW-0472">Membrane</keyword>
<keyword evidence="2" id="KW-1133">Transmembrane helix</keyword>
<proteinExistence type="predicted"/>
<feature type="compositionally biased region" description="Low complexity" evidence="1">
    <location>
        <begin position="124"/>
        <end position="139"/>
    </location>
</feature>
<gene>
    <name evidence="3" type="ORF">BRAFLDRAFT_79221</name>
</gene>
<feature type="compositionally biased region" description="Polar residues" evidence="1">
    <location>
        <begin position="102"/>
        <end position="123"/>
    </location>
</feature>
<feature type="compositionally biased region" description="Low complexity" evidence="1">
    <location>
        <begin position="13"/>
        <end position="41"/>
    </location>
</feature>
<feature type="region of interest" description="Disordered" evidence="1">
    <location>
        <begin position="79"/>
        <end position="141"/>
    </location>
</feature>
<reference evidence="3" key="1">
    <citation type="journal article" date="2008" name="Nature">
        <title>The amphioxus genome and the evolution of the chordate karyotype.</title>
        <authorList>
            <consortium name="US DOE Joint Genome Institute (JGI-PGF)"/>
            <person name="Putnam N.H."/>
            <person name="Butts T."/>
            <person name="Ferrier D.E.K."/>
            <person name="Furlong R.F."/>
            <person name="Hellsten U."/>
            <person name="Kawashima T."/>
            <person name="Robinson-Rechavi M."/>
            <person name="Shoguchi E."/>
            <person name="Terry A."/>
            <person name="Yu J.-K."/>
            <person name="Benito-Gutierrez E.L."/>
            <person name="Dubchak I."/>
            <person name="Garcia-Fernandez J."/>
            <person name="Gibson-Brown J.J."/>
            <person name="Grigoriev I.V."/>
            <person name="Horton A.C."/>
            <person name="de Jong P.J."/>
            <person name="Jurka J."/>
            <person name="Kapitonov V.V."/>
            <person name="Kohara Y."/>
            <person name="Kuroki Y."/>
            <person name="Lindquist E."/>
            <person name="Lucas S."/>
            <person name="Osoegawa K."/>
            <person name="Pennacchio L.A."/>
            <person name="Salamov A.A."/>
            <person name="Satou Y."/>
            <person name="Sauka-Spengler T."/>
            <person name="Schmutz J."/>
            <person name="Shin-I T."/>
            <person name="Toyoda A."/>
            <person name="Bronner-Fraser M."/>
            <person name="Fujiyama A."/>
            <person name="Holland L.Z."/>
            <person name="Holland P.W.H."/>
            <person name="Satoh N."/>
            <person name="Rokhsar D.S."/>
        </authorList>
    </citation>
    <scope>NUCLEOTIDE SEQUENCE [LARGE SCALE GENOMIC DNA]</scope>
    <source>
        <strain evidence="3">S238N-H82</strain>
        <tissue evidence="3">Testes</tissue>
    </source>
</reference>
<feature type="compositionally biased region" description="Polar residues" evidence="1">
    <location>
        <begin position="1"/>
        <end position="12"/>
    </location>
</feature>
<evidence type="ECO:0000256" key="2">
    <source>
        <dbReference type="SAM" id="Phobius"/>
    </source>
</evidence>
<feature type="transmembrane region" description="Helical" evidence="2">
    <location>
        <begin position="148"/>
        <end position="171"/>
    </location>
</feature>
<feature type="compositionally biased region" description="Polar residues" evidence="1">
    <location>
        <begin position="79"/>
        <end position="95"/>
    </location>
</feature>
<dbReference type="EMBL" id="GG666512">
    <property type="protein sequence ID" value="EEN60489.1"/>
    <property type="molecule type" value="Genomic_DNA"/>
</dbReference>
<evidence type="ECO:0000256" key="1">
    <source>
        <dbReference type="SAM" id="MobiDB-lite"/>
    </source>
</evidence>
<feature type="region of interest" description="Disordered" evidence="1">
    <location>
        <begin position="285"/>
        <end position="407"/>
    </location>
</feature>
<name>C3YH18_BRAFL</name>
<accession>C3YH18</accession>